<dbReference type="Gene3D" id="1.10.340.70">
    <property type="match status" value="1"/>
</dbReference>
<name>A0A5N7AXT6_9EURO</name>
<feature type="domain" description="Integrase zinc-binding" evidence="2">
    <location>
        <begin position="95"/>
        <end position="145"/>
    </location>
</feature>
<dbReference type="AlphaFoldDB" id="A0A5N7AXT6"/>
<dbReference type="InterPro" id="IPR041588">
    <property type="entry name" value="Integrase_H2C2"/>
</dbReference>
<evidence type="ECO:0000313" key="3">
    <source>
        <dbReference type="EMBL" id="KAE8374543.1"/>
    </source>
</evidence>
<feature type="region of interest" description="Disordered" evidence="1">
    <location>
        <begin position="145"/>
        <end position="176"/>
    </location>
</feature>
<proteinExistence type="predicted"/>
<dbReference type="EMBL" id="ML736282">
    <property type="protein sequence ID" value="KAE8374543.1"/>
    <property type="molecule type" value="Genomic_DNA"/>
</dbReference>
<gene>
    <name evidence="3" type="ORF">BDV26DRAFT_284215</name>
</gene>
<accession>A0A5N7AXT6</accession>
<sequence>MTSAIFPGSVTFCASTKLSFLQYIRENPSNRRVSASERESLIEWLTNPDKRPSSQQEFSRRHYVRKAFCWDSETQTLTAISKTGEGNNRAVVEEDAIADIVELVHEYNGHAGWDATWKDVSTFYYGILRSDVIFLLKKCQICAQNPSKQPKGPAIAQPNLQTGSGEDLDPDGLEYE</sequence>
<organism evidence="3 4">
    <name type="scientific">Aspergillus bertholletiae</name>
    <dbReference type="NCBI Taxonomy" id="1226010"/>
    <lineage>
        <taxon>Eukaryota</taxon>
        <taxon>Fungi</taxon>
        <taxon>Dikarya</taxon>
        <taxon>Ascomycota</taxon>
        <taxon>Pezizomycotina</taxon>
        <taxon>Eurotiomycetes</taxon>
        <taxon>Eurotiomycetidae</taxon>
        <taxon>Eurotiales</taxon>
        <taxon>Aspergillaceae</taxon>
        <taxon>Aspergillus</taxon>
        <taxon>Aspergillus subgen. Circumdati</taxon>
    </lineage>
</organism>
<dbReference type="Pfam" id="PF17921">
    <property type="entry name" value="Integrase_H2C2"/>
    <property type="match status" value="1"/>
</dbReference>
<reference evidence="3 4" key="1">
    <citation type="submission" date="2019-04" db="EMBL/GenBank/DDBJ databases">
        <title>Friends and foes A comparative genomics studyof 23 Aspergillus species from section Flavi.</title>
        <authorList>
            <consortium name="DOE Joint Genome Institute"/>
            <person name="Kjaerbolling I."/>
            <person name="Vesth T."/>
            <person name="Frisvad J.C."/>
            <person name="Nybo J.L."/>
            <person name="Theobald S."/>
            <person name="Kildgaard S."/>
            <person name="Isbrandt T."/>
            <person name="Kuo A."/>
            <person name="Sato A."/>
            <person name="Lyhne E.K."/>
            <person name="Kogle M.E."/>
            <person name="Wiebenga A."/>
            <person name="Kun R.S."/>
            <person name="Lubbers R.J."/>
            <person name="Makela M.R."/>
            <person name="Barry K."/>
            <person name="Chovatia M."/>
            <person name="Clum A."/>
            <person name="Daum C."/>
            <person name="Haridas S."/>
            <person name="He G."/>
            <person name="LaButti K."/>
            <person name="Lipzen A."/>
            <person name="Mondo S."/>
            <person name="Riley R."/>
            <person name="Salamov A."/>
            <person name="Simmons B.A."/>
            <person name="Magnuson J.K."/>
            <person name="Henrissat B."/>
            <person name="Mortensen U.H."/>
            <person name="Larsen T.O."/>
            <person name="Devries R.P."/>
            <person name="Grigoriev I.V."/>
            <person name="Machida M."/>
            <person name="Baker S.E."/>
            <person name="Andersen M.R."/>
        </authorList>
    </citation>
    <scope>NUCLEOTIDE SEQUENCE [LARGE SCALE GENOMIC DNA]</scope>
    <source>
        <strain evidence="3 4">IBT 29228</strain>
    </source>
</reference>
<evidence type="ECO:0000256" key="1">
    <source>
        <dbReference type="SAM" id="MobiDB-lite"/>
    </source>
</evidence>
<protein>
    <recommendedName>
        <fullName evidence="2">Integrase zinc-binding domain-containing protein</fullName>
    </recommendedName>
</protein>
<evidence type="ECO:0000259" key="2">
    <source>
        <dbReference type="Pfam" id="PF17921"/>
    </source>
</evidence>
<dbReference type="Proteomes" id="UP000326198">
    <property type="component" value="Unassembled WGS sequence"/>
</dbReference>
<feature type="compositionally biased region" description="Acidic residues" evidence="1">
    <location>
        <begin position="166"/>
        <end position="176"/>
    </location>
</feature>
<dbReference type="OrthoDB" id="4955652at2759"/>
<keyword evidence="4" id="KW-1185">Reference proteome</keyword>
<evidence type="ECO:0000313" key="4">
    <source>
        <dbReference type="Proteomes" id="UP000326198"/>
    </source>
</evidence>